<reference evidence="2 3" key="1">
    <citation type="submission" date="2017-04" db="EMBL/GenBank/DDBJ databases">
        <title>Complete genome sequence of Flavobacterium kingsejong AJ004.</title>
        <authorList>
            <person name="Lee P.C."/>
        </authorList>
    </citation>
    <scope>NUCLEOTIDE SEQUENCE [LARGE SCALE GENOMIC DNA]</scope>
    <source>
        <strain evidence="2 3">AJ004</strain>
    </source>
</reference>
<dbReference type="SUPFAM" id="SSF51261">
    <property type="entry name" value="Duplicated hybrid motif"/>
    <property type="match status" value="1"/>
</dbReference>
<dbReference type="AlphaFoldDB" id="A0A2S1LTT8"/>
<gene>
    <name evidence="2" type="ORF">FK004_19015</name>
</gene>
<dbReference type="EMBL" id="CP020919">
    <property type="protein sequence ID" value="AWG27159.1"/>
    <property type="molecule type" value="Genomic_DNA"/>
</dbReference>
<dbReference type="GO" id="GO:0004222">
    <property type="term" value="F:metalloendopeptidase activity"/>
    <property type="evidence" value="ECO:0007669"/>
    <property type="project" value="TreeGrafter"/>
</dbReference>
<evidence type="ECO:0000313" key="2">
    <source>
        <dbReference type="EMBL" id="AWG27159.1"/>
    </source>
</evidence>
<dbReference type="Proteomes" id="UP000244677">
    <property type="component" value="Chromosome"/>
</dbReference>
<dbReference type="OrthoDB" id="9810477at2"/>
<proteinExistence type="predicted"/>
<accession>A0A2S1LTT8</accession>
<evidence type="ECO:0000313" key="3">
    <source>
        <dbReference type="Proteomes" id="UP000244677"/>
    </source>
</evidence>
<dbReference type="KEGG" id="fki:FK004_19015"/>
<dbReference type="InterPro" id="IPR050570">
    <property type="entry name" value="Cell_wall_metabolism_enzyme"/>
</dbReference>
<protein>
    <submittedName>
        <fullName evidence="2">Peptidase M23</fullName>
    </submittedName>
</protein>
<dbReference type="Gene3D" id="2.70.70.10">
    <property type="entry name" value="Glucose Permease (Domain IIA)"/>
    <property type="match status" value="1"/>
</dbReference>
<evidence type="ECO:0000259" key="1">
    <source>
        <dbReference type="Pfam" id="PF01551"/>
    </source>
</evidence>
<feature type="domain" description="M23ase beta-sheet core" evidence="1">
    <location>
        <begin position="47"/>
        <end position="104"/>
    </location>
</feature>
<sequence length="565" mass="63578">MRISFFFLFISTFVFSQAQYPKDYFRSPLDIPLLTSGSFGELRSNHFHAGLDFKTQQKEGLNVYAAGDGYVSRIKVSTWGYGRAIYITHPNGYTTLYGHLSKYAGAINDYAKKKHYEAKSFEIDVFPEPGAIKVKKGDVIALSGNSGGSGGPHLHFEFRDSKTERIINPMEFGFDVLVKDTKMPVVAGVMAYPISDSASVNNSQKPILLQLSQQKDGSYIAEKVNAQGKIGFGINTYDLADFTTNRNGTYSVKTSVNGTPFFGYQFESFGFDESHYINALIDYPRFKKTGQRYQKLFMKSPYDLTIIQPGKSNGIITVLPNVTTNYKIELSDFNGNKRDVTIPIAFEKQEVVVNPDAGKTPYFLKAKNDYNYKKDNVTVFIPANTFYEDFYLNFDVRGNALFLADEEVPIRSNLNISFEDASIAEADKPKTYIATANGNSSRYNATTFKGNVFSTWTKGLGRFMLAKDTVAPRITNLNFAEGKWLTKQNTIQFDISDGQSGIGSYNAYMNGKWILLEYDYKTRRVVHYFDEAIVAEGKNDLKIVVTDNVGNSTTFETNFFRSQLK</sequence>
<dbReference type="Pfam" id="PF01551">
    <property type="entry name" value="Peptidase_M23"/>
    <property type="match status" value="1"/>
</dbReference>
<dbReference type="CDD" id="cd12797">
    <property type="entry name" value="M23_peptidase"/>
    <property type="match status" value="1"/>
</dbReference>
<keyword evidence="3" id="KW-1185">Reference proteome</keyword>
<dbReference type="InterPro" id="IPR011055">
    <property type="entry name" value="Dup_hybrid_motif"/>
</dbReference>
<dbReference type="RefSeq" id="WP_108738646.1">
    <property type="nucleotide sequence ID" value="NZ_CP020919.1"/>
</dbReference>
<name>A0A2S1LTT8_9FLAO</name>
<organism evidence="2 3">
    <name type="scientific">Flavobacterium kingsejongi</name>
    <dbReference type="NCBI Taxonomy" id="1678728"/>
    <lineage>
        <taxon>Bacteria</taxon>
        <taxon>Pseudomonadati</taxon>
        <taxon>Bacteroidota</taxon>
        <taxon>Flavobacteriia</taxon>
        <taxon>Flavobacteriales</taxon>
        <taxon>Flavobacteriaceae</taxon>
        <taxon>Flavobacterium</taxon>
    </lineage>
</organism>
<dbReference type="InterPro" id="IPR016047">
    <property type="entry name" value="M23ase_b-sheet_dom"/>
</dbReference>
<dbReference type="PANTHER" id="PTHR21666">
    <property type="entry name" value="PEPTIDASE-RELATED"/>
    <property type="match status" value="1"/>
</dbReference>
<dbReference type="PANTHER" id="PTHR21666:SF285">
    <property type="entry name" value="M23 FAMILY METALLOPEPTIDASE"/>
    <property type="match status" value="1"/>
</dbReference>